<dbReference type="PANTHER" id="PTHR42928">
    <property type="entry name" value="TRICARBOXYLATE-BINDING PROTEIN"/>
    <property type="match status" value="1"/>
</dbReference>
<reference evidence="3" key="1">
    <citation type="submission" date="2022-02" db="EMBL/GenBank/DDBJ databases">
        <title>Halalkalibacter sp. nov. isolated from Lonar Lake, India.</title>
        <authorList>
            <person name="Joshi A."/>
            <person name="Thite S."/>
            <person name="Lodha T."/>
        </authorList>
    </citation>
    <scope>NUCLEOTIDE SEQUENCE</scope>
    <source>
        <strain evidence="3">MEB205</strain>
    </source>
</reference>
<proteinExistence type="inferred from homology"/>
<comment type="caution">
    <text evidence="3">The sequence shown here is derived from an EMBL/GenBank/DDBJ whole genome shotgun (WGS) entry which is preliminary data.</text>
</comment>
<dbReference type="EMBL" id="JAKRYL010000020">
    <property type="protein sequence ID" value="MCL7748850.1"/>
    <property type="molecule type" value="Genomic_DNA"/>
</dbReference>
<dbReference type="Proteomes" id="UP001139150">
    <property type="component" value="Unassembled WGS sequence"/>
</dbReference>
<gene>
    <name evidence="3" type="ORF">MF646_17160</name>
</gene>
<evidence type="ECO:0000256" key="1">
    <source>
        <dbReference type="ARBA" id="ARBA00006987"/>
    </source>
</evidence>
<evidence type="ECO:0000313" key="3">
    <source>
        <dbReference type="EMBL" id="MCL7748850.1"/>
    </source>
</evidence>
<evidence type="ECO:0000256" key="2">
    <source>
        <dbReference type="SAM" id="SignalP"/>
    </source>
</evidence>
<dbReference type="Gene3D" id="3.40.190.10">
    <property type="entry name" value="Periplasmic binding protein-like II"/>
    <property type="match status" value="1"/>
</dbReference>
<accession>A0A9X2CVF1</accession>
<keyword evidence="2" id="KW-0732">Signal</keyword>
<dbReference type="InterPro" id="IPR005064">
    <property type="entry name" value="BUG"/>
</dbReference>
<protein>
    <recommendedName>
        <fullName evidence="5">Tripartite tricarboxylate transporter substrate binding protein</fullName>
    </recommendedName>
</protein>
<evidence type="ECO:0000313" key="4">
    <source>
        <dbReference type="Proteomes" id="UP001139150"/>
    </source>
</evidence>
<feature type="chain" id="PRO_5040872046" description="Tripartite tricarboxylate transporter substrate binding protein" evidence="2">
    <location>
        <begin position="23"/>
        <end position="349"/>
    </location>
</feature>
<feature type="signal peptide" evidence="2">
    <location>
        <begin position="1"/>
        <end position="22"/>
    </location>
</feature>
<keyword evidence="4" id="KW-1185">Reference proteome</keyword>
<sequence length="349" mass="37098">MKSYLKMGLVLMAFLVMFVAVGCSGSSEGTTSSGADSDASSGSREVVKIIVPYGVGGTADAIGRKYAQIAGELYPNYSFVVEQKTGGDGFVGAAYFESIDVNAKELLLFGYGNAYRHEFGNRYGTEQVPFDMENLKPLAAVDDRTWILYGNPGDTLEEVFDKARAGDLRMSGGNPLSDPHLALGSLVAVEDGSVTVVGYDGGAAQKLGLINGEVDVFIGTTQAAMGEVEAGDLVPMLAFSEDSFDGLVGPDGPISVPGLVNDRHPDLGSDTDYSGSILPAGGFLTARTGTEQAWEDKVIEISKAVWATSEFRDWKEEIGLNHFEIYGDDAQAHLDDAVERAINAFELLK</sequence>
<dbReference type="AlphaFoldDB" id="A0A9X2CVF1"/>
<dbReference type="PROSITE" id="PS51257">
    <property type="entry name" value="PROKAR_LIPOPROTEIN"/>
    <property type="match status" value="1"/>
</dbReference>
<dbReference type="PANTHER" id="PTHR42928:SF5">
    <property type="entry name" value="BLR1237 PROTEIN"/>
    <property type="match status" value="1"/>
</dbReference>
<dbReference type="Gene3D" id="3.40.190.150">
    <property type="entry name" value="Bordetella uptake gene, domain 1"/>
    <property type="match status" value="1"/>
</dbReference>
<organism evidence="3 4">
    <name type="scientific">Halalkalibacter alkaliphilus</name>
    <dbReference type="NCBI Taxonomy" id="2917993"/>
    <lineage>
        <taxon>Bacteria</taxon>
        <taxon>Bacillati</taxon>
        <taxon>Bacillota</taxon>
        <taxon>Bacilli</taxon>
        <taxon>Bacillales</taxon>
        <taxon>Bacillaceae</taxon>
        <taxon>Halalkalibacter</taxon>
    </lineage>
</organism>
<evidence type="ECO:0008006" key="5">
    <source>
        <dbReference type="Google" id="ProtNLM"/>
    </source>
</evidence>
<name>A0A9X2CVF1_9BACI</name>
<dbReference type="InterPro" id="IPR042100">
    <property type="entry name" value="Bug_dom1"/>
</dbReference>
<dbReference type="RefSeq" id="WP_250097737.1">
    <property type="nucleotide sequence ID" value="NZ_JAKRYL010000020.1"/>
</dbReference>
<comment type="similarity">
    <text evidence="1">Belongs to the UPF0065 (bug) family.</text>
</comment>